<keyword evidence="2" id="KW-1185">Reference proteome</keyword>
<dbReference type="EMBL" id="CP089984">
    <property type="protein sequence ID" value="WXB18329.1"/>
    <property type="molecule type" value="Genomic_DNA"/>
</dbReference>
<evidence type="ECO:0000313" key="2">
    <source>
        <dbReference type="Proteomes" id="UP001370348"/>
    </source>
</evidence>
<reference evidence="1 2" key="1">
    <citation type="submission" date="2021-12" db="EMBL/GenBank/DDBJ databases">
        <title>Discovery of the Pendulisporaceae a myxobacterial family with distinct sporulation behavior and unique specialized metabolism.</title>
        <authorList>
            <person name="Garcia R."/>
            <person name="Popoff A."/>
            <person name="Bader C.D."/>
            <person name="Loehr J."/>
            <person name="Walesch S."/>
            <person name="Walt C."/>
            <person name="Boldt J."/>
            <person name="Bunk B."/>
            <person name="Haeckl F.J.F.P.J."/>
            <person name="Gunesch A.P."/>
            <person name="Birkelbach J."/>
            <person name="Nuebel U."/>
            <person name="Pietschmann T."/>
            <person name="Bach T."/>
            <person name="Mueller R."/>
        </authorList>
    </citation>
    <scope>NUCLEOTIDE SEQUENCE [LARGE SCALE GENOMIC DNA]</scope>
    <source>
        <strain evidence="1 2">MSr11954</strain>
    </source>
</reference>
<accession>A0ABZ2M739</accession>
<name>A0ABZ2M739_9BACT</name>
<dbReference type="Proteomes" id="UP001370348">
    <property type="component" value="Chromosome"/>
</dbReference>
<dbReference type="RefSeq" id="WP_394827964.1">
    <property type="nucleotide sequence ID" value="NZ_CP089984.1"/>
</dbReference>
<evidence type="ECO:0000313" key="1">
    <source>
        <dbReference type="EMBL" id="WXB18329.1"/>
    </source>
</evidence>
<proteinExistence type="predicted"/>
<gene>
    <name evidence="1" type="ORF">LZC94_13875</name>
</gene>
<organism evidence="1 2">
    <name type="scientific">Pendulispora albinea</name>
    <dbReference type="NCBI Taxonomy" id="2741071"/>
    <lineage>
        <taxon>Bacteria</taxon>
        <taxon>Pseudomonadati</taxon>
        <taxon>Myxococcota</taxon>
        <taxon>Myxococcia</taxon>
        <taxon>Myxococcales</taxon>
        <taxon>Sorangiineae</taxon>
        <taxon>Pendulisporaceae</taxon>
        <taxon>Pendulispora</taxon>
    </lineage>
</organism>
<protein>
    <submittedName>
        <fullName evidence="1">Uncharacterized protein</fullName>
    </submittedName>
</protein>
<sequence>MLNQLLELSMPHSSNGRAIVFETIASGCTPACGLRGPSARILGGVLVNVPIV</sequence>